<dbReference type="InParanoid" id="A0A1D6NCK9"/>
<evidence type="ECO:0000256" key="1">
    <source>
        <dbReference type="SAM" id="MobiDB-lite"/>
    </source>
</evidence>
<feature type="region of interest" description="Disordered" evidence="1">
    <location>
        <begin position="1"/>
        <end position="35"/>
    </location>
</feature>
<dbReference type="AlphaFoldDB" id="A0A1D6NCK9"/>
<reference evidence="2" key="1">
    <citation type="submission" date="2015-12" db="EMBL/GenBank/DDBJ databases">
        <title>Update maize B73 reference genome by single molecule sequencing technologies.</title>
        <authorList>
            <consortium name="Maize Genome Sequencing Project"/>
            <person name="Ware D."/>
        </authorList>
    </citation>
    <scope>NUCLEOTIDE SEQUENCE [LARGE SCALE GENOMIC DNA]</scope>
    <source>
        <tissue evidence="2">Seedling</tissue>
    </source>
</reference>
<gene>
    <name evidence="2" type="ORF">ZEAMMB73_Zm00001d043487</name>
</gene>
<organism evidence="2">
    <name type="scientific">Zea mays</name>
    <name type="common">Maize</name>
    <dbReference type="NCBI Taxonomy" id="4577"/>
    <lineage>
        <taxon>Eukaryota</taxon>
        <taxon>Viridiplantae</taxon>
        <taxon>Streptophyta</taxon>
        <taxon>Embryophyta</taxon>
        <taxon>Tracheophyta</taxon>
        <taxon>Spermatophyta</taxon>
        <taxon>Magnoliopsida</taxon>
        <taxon>Liliopsida</taxon>
        <taxon>Poales</taxon>
        <taxon>Poaceae</taxon>
        <taxon>PACMAD clade</taxon>
        <taxon>Panicoideae</taxon>
        <taxon>Andropogonodae</taxon>
        <taxon>Andropogoneae</taxon>
        <taxon>Tripsacinae</taxon>
        <taxon>Zea</taxon>
    </lineage>
</organism>
<protein>
    <submittedName>
        <fullName evidence="2">Uncharacterized protein</fullName>
    </submittedName>
</protein>
<accession>A0A1D6NCK9</accession>
<name>A0A1D6NCK9_MAIZE</name>
<feature type="region of interest" description="Disordered" evidence="1">
    <location>
        <begin position="163"/>
        <end position="198"/>
    </location>
</feature>
<dbReference type="EMBL" id="CM007649">
    <property type="protein sequence ID" value="ONM38239.1"/>
    <property type="molecule type" value="Genomic_DNA"/>
</dbReference>
<evidence type="ECO:0000313" key="2">
    <source>
        <dbReference type="EMBL" id="ONM38239.1"/>
    </source>
</evidence>
<feature type="compositionally biased region" description="Basic and acidic residues" evidence="1">
    <location>
        <begin position="1"/>
        <end position="13"/>
    </location>
</feature>
<sequence length="262" mass="25994">MDPRARSDADPLPRSHGSVVAGSGSGGHTSIRAPPIHGALGAGRGYAAGLAAAHGGVHGLSFTNSTFLPTAPSMAAFFHGAAHGGGPGHGAALAAAQAAALGTQVAGAGHGAALAAAQAAALGTPMAVAGHGSPMDNELPAWFQGEATSAFGADWMSEGSSHVAATPSTTVGEQRTFEAASTRRKGGRAPRPPPVATRSLDVNLTDNSFTRQNSVLLPPYPLPFVSPGMGIAPLKIQNCEPDGADAVSQLMQFQTDGAASLQ</sequence>
<proteinExistence type="predicted"/>